<dbReference type="Gene3D" id="2.60.40.10">
    <property type="entry name" value="Immunoglobulins"/>
    <property type="match status" value="1"/>
</dbReference>
<dbReference type="SUPFAM" id="SSF48208">
    <property type="entry name" value="Six-hairpin glycosidases"/>
    <property type="match status" value="1"/>
</dbReference>
<dbReference type="EMBL" id="AP023321">
    <property type="protein sequence ID" value="BCI59736.1"/>
    <property type="molecule type" value="Genomic_DNA"/>
</dbReference>
<reference evidence="7" key="1">
    <citation type="submission" date="2020-07" db="EMBL/GenBank/DDBJ databases">
        <title>Complete genome sequencing of Clostridia bacterium strain 12CBH8.</title>
        <authorList>
            <person name="Sakamoto M."/>
            <person name="Murakami T."/>
            <person name="Mori H."/>
        </authorList>
    </citation>
    <scope>NUCLEOTIDE SEQUENCE [LARGE SCALE GENOMIC DNA]</scope>
    <source>
        <strain evidence="7">12CBH8</strain>
    </source>
</reference>
<keyword evidence="4" id="KW-0326">Glycosidase</keyword>
<dbReference type="Pfam" id="PF08531">
    <property type="entry name" value="Bac_rhamnosid_N"/>
    <property type="match status" value="1"/>
</dbReference>
<dbReference type="Pfam" id="PF07554">
    <property type="entry name" value="FIVAR"/>
    <property type="match status" value="2"/>
</dbReference>
<dbReference type="InterPro" id="IPR035398">
    <property type="entry name" value="Bac_rhamnosid_C"/>
</dbReference>
<organism evidence="6 7">
    <name type="scientific">Solibaculum mannosilyticum</name>
    <dbReference type="NCBI Taxonomy" id="2780922"/>
    <lineage>
        <taxon>Bacteria</taxon>
        <taxon>Bacillati</taxon>
        <taxon>Bacillota</taxon>
        <taxon>Clostridia</taxon>
        <taxon>Eubacteriales</taxon>
        <taxon>Oscillospiraceae</taxon>
        <taxon>Solibaculum</taxon>
    </lineage>
</organism>
<dbReference type="GO" id="GO:0005975">
    <property type="term" value="P:carbohydrate metabolic process"/>
    <property type="evidence" value="ECO:0007669"/>
    <property type="project" value="InterPro"/>
</dbReference>
<evidence type="ECO:0000313" key="7">
    <source>
        <dbReference type="Proteomes" id="UP000593890"/>
    </source>
</evidence>
<gene>
    <name evidence="6" type="ORF">C12CBH8_03750</name>
</gene>
<dbReference type="KEGG" id="sman:C12CBH8_03750"/>
<dbReference type="Proteomes" id="UP000593890">
    <property type="component" value="Chromosome"/>
</dbReference>
<dbReference type="InterPro" id="IPR008979">
    <property type="entry name" value="Galactose-bd-like_sf"/>
</dbReference>
<dbReference type="GO" id="GO:0030596">
    <property type="term" value="F:alpha-L-rhamnosidase activity"/>
    <property type="evidence" value="ECO:0007669"/>
    <property type="project" value="UniProtKB-EC"/>
</dbReference>
<keyword evidence="3" id="KW-0378">Hydrolase</keyword>
<feature type="domain" description="F5/8 type C" evidence="5">
    <location>
        <begin position="1237"/>
        <end position="1408"/>
    </location>
</feature>
<dbReference type="Pfam" id="PF17389">
    <property type="entry name" value="Bac_rhamnosid6H"/>
    <property type="match status" value="1"/>
</dbReference>
<dbReference type="Gene3D" id="1.50.10.10">
    <property type="match status" value="1"/>
</dbReference>
<keyword evidence="7" id="KW-1185">Reference proteome</keyword>
<dbReference type="Pfam" id="PF00754">
    <property type="entry name" value="F5_F8_type_C"/>
    <property type="match status" value="1"/>
</dbReference>
<dbReference type="InterPro" id="IPR008928">
    <property type="entry name" value="6-hairpin_glycosidase_sf"/>
</dbReference>
<dbReference type="Pfam" id="PF25788">
    <property type="entry name" value="Ig_Rha78A_N"/>
    <property type="match status" value="1"/>
</dbReference>
<dbReference type="InterPro" id="IPR012341">
    <property type="entry name" value="6hp_glycosidase-like_sf"/>
</dbReference>
<comment type="catalytic activity">
    <reaction evidence="1">
        <text>Hydrolysis of terminal non-reducing alpha-L-rhamnose residues in alpha-L-rhamnosides.</text>
        <dbReference type="EC" id="3.2.1.40"/>
    </reaction>
</comment>
<dbReference type="Gene3D" id="2.60.420.10">
    <property type="entry name" value="Maltose phosphorylase, domain 3"/>
    <property type="match status" value="1"/>
</dbReference>
<dbReference type="InterPro" id="IPR016007">
    <property type="entry name" value="Alpha_rhamnosid"/>
</dbReference>
<evidence type="ECO:0000313" key="6">
    <source>
        <dbReference type="EMBL" id="BCI59736.1"/>
    </source>
</evidence>
<dbReference type="InterPro" id="IPR013737">
    <property type="entry name" value="Bac_rhamnosid_N"/>
</dbReference>
<evidence type="ECO:0000256" key="3">
    <source>
        <dbReference type="ARBA" id="ARBA00022801"/>
    </source>
</evidence>
<dbReference type="InterPro" id="IPR008902">
    <property type="entry name" value="Rhamnosid_concanavalin"/>
</dbReference>
<evidence type="ECO:0000256" key="1">
    <source>
        <dbReference type="ARBA" id="ARBA00001445"/>
    </source>
</evidence>
<dbReference type="Gene3D" id="2.60.120.260">
    <property type="entry name" value="Galactose-binding domain-like"/>
    <property type="match status" value="4"/>
</dbReference>
<dbReference type="SUPFAM" id="SSF49785">
    <property type="entry name" value="Galactose-binding domain-like"/>
    <property type="match status" value="2"/>
</dbReference>
<dbReference type="InterPro" id="IPR013783">
    <property type="entry name" value="Ig-like_fold"/>
</dbReference>
<dbReference type="Gene3D" id="1.20.1270.90">
    <property type="entry name" value="AF1782-like"/>
    <property type="match status" value="1"/>
</dbReference>
<name>A0A7I8CZA1_9FIRM</name>
<evidence type="ECO:0000256" key="4">
    <source>
        <dbReference type="ARBA" id="ARBA00023295"/>
    </source>
</evidence>
<dbReference type="EC" id="3.2.1.40" evidence="2"/>
<dbReference type="Pfam" id="PF05592">
    <property type="entry name" value="Bac_rhamnosid"/>
    <property type="match status" value="1"/>
</dbReference>
<evidence type="ECO:0000259" key="5">
    <source>
        <dbReference type="PROSITE" id="PS50022"/>
    </source>
</evidence>
<sequence length="1603" mass="178294">MKWWKQALGILLSIVLLVPLAVTPWANLGASANGAIAEIQVNNLKVCSLTDPLGIDKDPVFSWVVSGSAKDDKQDSYQIVLATDEEDAAQGKGTVWDSGKIAGEDTVDIAYSGPALNSRTTYFWKVTVWSHRGGQASSEVHRFSTGILDGNWEGQWIGFPQEQCDVGLTGANWIWNRGSDPFEGAAAGTQYFRFSFAIPEGKSVERFELAYTVDDNATIYLNGKEVGSIDLWSDGSFYNQVDGLVPGENVVAVRATNATVGYAGMIANIRITYSDGSQDTHSSDQTWKVSSHATDGWQNIGYDDSAWGTPDQAVAFGSSPWGTGVSLKAVGSRAAVLLRKDFEIDKPVKEAYAYICGLGFFDLKLNEKAPDDSVLNPFITQYDQAVLYRTFDVTSLLQEGGNAIGVELGNSYYNEIGGVWNWGTAAWRDDPKLMFRLDIRYQDNTSETIVSDPSWASTNDGPIASNSMYYGDVYDARKEMTGYASAGYDDSSWQSASVAKTPSGTLEAQMKAPVSKVASFEPEEIVKLGEGSYRIESPEMVSGWILLKNIQQDAGDKITITYGQKLDEDGSVHKYGGDDGELSSWYPHAYFQQDIYYASGNAPESYEPKFSYKGFEYVQIDGYDGELTKDDVVIYRVSNDVEVISEFESSNEMFNRLHQSMRVAMTDNFQGEHCDPMLEKNGWLGDANVSLGSMMFTFDMPATLPGWIEVMEDCQEQYGLVPQMVPTANWGISNAAVWNTIFVYGVQDLERYFGTGAYTEEQYDAMRQFALRDIQEVSQNNWVWRDDDPLADWVSPIGGNNPNVNYDEHSSEGSGIVGTAFVYGMLEAMAEFADDLGKTDDAAEYRSAMENIYQAFNEKFYNEQAGIYETTVWTQIGNRTKYRQTSNLVPLAFGLVPEDRVESVLTHLVEDIIDKEYHLDTGCVGTRYILPILCDYGYEDIAYRIATQTTYPSWGYWLQSDSKSTWEMWEATTRSFDHYFLGTYEEWFYSHLAGIQDVDNGYQTFTISPEIIGDLEDVSATVQTVRGELASSWQRNDDGTASMQVTVPFGSTAAVLFPTADKENVILGDSPISTDMEGVRSVEAQDGQVCVTVGSGTYEFKTATDLISVYRLALEEIVAEAEDYLEDPLYESAKEQLEAQVASAKGVLEDSSASQQQVNEAAQNLREFLSAMVGSESRIQLRQLIVECQKMRLEGYYLPDAWQSYQSVLAEAKQMVEDLSADDSALNQMITSLQEADKQLDTAMYPNLALGKQPSASSTNESPHWCWGLQFATDGDRKNVSPQEGEYAGYCSSQSASVDHAEWLQVDLGSVQTVNHVVFYPSSSWNGEKWLSYGFPVDFRIQLSDDGTTWRTVHDIKDYPLPEYGPLSFAFPSQEARYVRLCADSLRPKPSDNNSYHLQICEMEVYSLPEPEEIVTPDKDSYLTGETITLTIRTEKEVDGITLFNENGRALGLTKVKSIIQDHEKIWTIQTAVETPGDRTIQVMARKGGVWTALADFSVQVVRPEVPEAVIYEASVQTREASVNERFTVEIQTNQYTESIVVKNERGKAVTCRVESCEEQGEKRLFTVSMEVGTAGDRIFSFYAVNGNGELSRVSAEASVRIK</sequence>
<proteinExistence type="predicted"/>
<dbReference type="RefSeq" id="WP_215533415.1">
    <property type="nucleotide sequence ID" value="NZ_AP023321.1"/>
</dbReference>
<dbReference type="PROSITE" id="PS50022">
    <property type="entry name" value="FA58C_3"/>
    <property type="match status" value="1"/>
</dbReference>
<dbReference type="InterPro" id="IPR035396">
    <property type="entry name" value="Bac_rhamnosid6H"/>
</dbReference>
<dbReference type="PANTHER" id="PTHR33307">
    <property type="entry name" value="ALPHA-RHAMNOSIDASE (EUROFUNG)"/>
    <property type="match status" value="1"/>
</dbReference>
<accession>A0A7I8CZA1</accession>
<evidence type="ECO:0000256" key="2">
    <source>
        <dbReference type="ARBA" id="ARBA00012652"/>
    </source>
</evidence>
<dbReference type="Pfam" id="PF17390">
    <property type="entry name" value="Bac_rhamnosid_C"/>
    <property type="match status" value="1"/>
</dbReference>
<dbReference type="InterPro" id="IPR000421">
    <property type="entry name" value="FA58C"/>
</dbReference>
<dbReference type="PANTHER" id="PTHR33307:SF6">
    <property type="entry name" value="ALPHA-RHAMNOSIDASE (EUROFUNG)-RELATED"/>
    <property type="match status" value="1"/>
</dbReference>
<protein>
    <recommendedName>
        <fullName evidence="2">alpha-L-rhamnosidase</fullName>
        <ecNumber evidence="2">3.2.1.40</ecNumber>
    </recommendedName>
</protein>